<feature type="transmembrane region" description="Helical" evidence="6">
    <location>
        <begin position="178"/>
        <end position="198"/>
    </location>
</feature>
<dbReference type="EMBL" id="GCKF01047495">
    <property type="protein sequence ID" value="JAG93234.1"/>
    <property type="molecule type" value="Transcribed_RNA"/>
</dbReference>
<feature type="transmembrane region" description="Helical" evidence="6">
    <location>
        <begin position="210"/>
        <end position="231"/>
    </location>
</feature>
<dbReference type="InterPro" id="IPR030184">
    <property type="entry name" value="WAT1-related"/>
</dbReference>
<keyword evidence="4 6" id="KW-1133">Transmembrane helix</keyword>
<feature type="transmembrane region" description="Helical" evidence="6">
    <location>
        <begin position="130"/>
        <end position="148"/>
    </location>
</feature>
<feature type="transmembrane region" description="Helical" evidence="6">
    <location>
        <begin position="302"/>
        <end position="320"/>
    </location>
</feature>
<keyword evidence="5 6" id="KW-0472">Membrane</keyword>
<evidence type="ECO:0000256" key="4">
    <source>
        <dbReference type="ARBA" id="ARBA00022989"/>
    </source>
</evidence>
<name>A0A0D6QS62_ARACU</name>
<feature type="transmembrane region" description="Helical" evidence="6">
    <location>
        <begin position="97"/>
        <end position="118"/>
    </location>
</feature>
<protein>
    <recommendedName>
        <fullName evidence="6">WAT1-related protein</fullName>
    </recommendedName>
</protein>
<dbReference type="Pfam" id="PF00892">
    <property type="entry name" value="EamA"/>
    <property type="match status" value="2"/>
</dbReference>
<sequence length="366" mass="40592">MEDFRPYLAQMILQFSYAGMNVLVKLALEDGLNHFVLVTYRLAVAAVAISPFAYVLERKQRPSLTWPLFFQIFLVACGLSVSQNCYFQGIYYTSSTFASAAINLIPIITFVMATFIRVESIDIKTVRGQAKLVGTIICVSGAMVMTFYQGPTIWKSSSSSVDRKSTSPNSSEPSHTNMPLGSILIFGGVIAWSAWLTFQGPVLKRYPSQLSFTALMCIFGSLQSGLTGIVVEHHKLDIWAIRWNIQFLTILYTGIVCSALAFFVQAWCIQKKGPVFAGVFSPLCTITTALLEFVILHVSLHLGSVVGAILIIMGLYFALWGKAKDQVNTEEAKDQVKTEEVCTTNENSKEPKESKNQHFTEQDNNV</sequence>
<feature type="region of interest" description="Disordered" evidence="7">
    <location>
        <begin position="330"/>
        <end position="366"/>
    </location>
</feature>
<organism evidence="9">
    <name type="scientific">Araucaria cunninghamii</name>
    <name type="common">Hoop pine</name>
    <name type="synonym">Moreton Bay pine</name>
    <dbReference type="NCBI Taxonomy" id="56994"/>
    <lineage>
        <taxon>Eukaryota</taxon>
        <taxon>Viridiplantae</taxon>
        <taxon>Streptophyta</taxon>
        <taxon>Embryophyta</taxon>
        <taxon>Tracheophyta</taxon>
        <taxon>Spermatophyta</taxon>
        <taxon>Pinopsida</taxon>
        <taxon>Pinidae</taxon>
        <taxon>Conifers II</taxon>
        <taxon>Araucariales</taxon>
        <taxon>Araucariaceae</taxon>
        <taxon>Araucaria</taxon>
    </lineage>
</organism>
<evidence type="ECO:0000256" key="2">
    <source>
        <dbReference type="ARBA" id="ARBA00007635"/>
    </source>
</evidence>
<keyword evidence="3 6" id="KW-0812">Transmembrane</keyword>
<dbReference type="InterPro" id="IPR000620">
    <property type="entry name" value="EamA_dom"/>
</dbReference>
<feature type="compositionally biased region" description="Basic and acidic residues" evidence="7">
    <location>
        <begin position="330"/>
        <end position="340"/>
    </location>
</feature>
<feature type="transmembrane region" description="Helical" evidence="6">
    <location>
        <begin position="275"/>
        <end position="296"/>
    </location>
</feature>
<dbReference type="InterPro" id="IPR037185">
    <property type="entry name" value="EmrE-like"/>
</dbReference>
<accession>A0A0D6QS62</accession>
<feature type="transmembrane region" description="Helical" evidence="6">
    <location>
        <begin position="34"/>
        <end position="56"/>
    </location>
</feature>
<dbReference type="AlphaFoldDB" id="A0A0D6QS62"/>
<feature type="compositionally biased region" description="Basic and acidic residues" evidence="7">
    <location>
        <begin position="347"/>
        <end position="366"/>
    </location>
</feature>
<comment type="subcellular location">
    <subcellularLocation>
        <location evidence="1 6">Membrane</location>
        <topology evidence="1 6">Multi-pass membrane protein</topology>
    </subcellularLocation>
</comment>
<evidence type="ECO:0000256" key="1">
    <source>
        <dbReference type="ARBA" id="ARBA00004141"/>
    </source>
</evidence>
<evidence type="ECO:0000256" key="5">
    <source>
        <dbReference type="ARBA" id="ARBA00023136"/>
    </source>
</evidence>
<feature type="domain" description="EamA" evidence="8">
    <location>
        <begin position="10"/>
        <end position="146"/>
    </location>
</feature>
<evidence type="ECO:0000256" key="6">
    <source>
        <dbReference type="RuleBase" id="RU363077"/>
    </source>
</evidence>
<dbReference type="GO" id="GO:0016020">
    <property type="term" value="C:membrane"/>
    <property type="evidence" value="ECO:0007669"/>
    <property type="project" value="UniProtKB-SubCell"/>
</dbReference>
<feature type="region of interest" description="Disordered" evidence="7">
    <location>
        <begin position="155"/>
        <end position="175"/>
    </location>
</feature>
<evidence type="ECO:0000256" key="7">
    <source>
        <dbReference type="SAM" id="MobiDB-lite"/>
    </source>
</evidence>
<feature type="transmembrane region" description="Helical" evidence="6">
    <location>
        <begin position="68"/>
        <end position="91"/>
    </location>
</feature>
<feature type="transmembrane region" description="Helical" evidence="6">
    <location>
        <begin position="243"/>
        <end position="263"/>
    </location>
</feature>
<dbReference type="SUPFAM" id="SSF103481">
    <property type="entry name" value="Multidrug resistance efflux transporter EmrE"/>
    <property type="match status" value="2"/>
</dbReference>
<evidence type="ECO:0000259" key="8">
    <source>
        <dbReference type="Pfam" id="PF00892"/>
    </source>
</evidence>
<proteinExistence type="inferred from homology"/>
<evidence type="ECO:0000313" key="9">
    <source>
        <dbReference type="EMBL" id="JAG93234.1"/>
    </source>
</evidence>
<reference evidence="9" key="1">
    <citation type="submission" date="2015-03" db="EMBL/GenBank/DDBJ databases">
        <title>A transcriptome of Araucaria cunninghamii, an australian fine timber species.</title>
        <authorList>
            <person name="Jing Yi C.J.Y."/>
            <person name="Yin San L.Y.S."/>
            <person name="Abdul Karim S.S."/>
            <person name="Wan Azmi N.N."/>
            <person name="Hercus R.R."/>
            <person name="Croft L.L."/>
        </authorList>
    </citation>
    <scope>NUCLEOTIDE SEQUENCE</scope>
    <source>
        <strain evidence="9">MI0301</strain>
        <tissue evidence="9">Leaf</tissue>
    </source>
</reference>
<comment type="similarity">
    <text evidence="2 6">Belongs to the drug/metabolite transporter (DMT) superfamily. Plant drug/metabolite exporter (P-DME) (TC 2.A.7.4) family.</text>
</comment>
<feature type="transmembrane region" description="Helical" evidence="6">
    <location>
        <begin position="7"/>
        <end position="28"/>
    </location>
</feature>
<dbReference type="GO" id="GO:0022857">
    <property type="term" value="F:transmembrane transporter activity"/>
    <property type="evidence" value="ECO:0007669"/>
    <property type="project" value="InterPro"/>
</dbReference>
<feature type="domain" description="EamA" evidence="8">
    <location>
        <begin position="180"/>
        <end position="319"/>
    </location>
</feature>
<dbReference type="PANTHER" id="PTHR31218">
    <property type="entry name" value="WAT1-RELATED PROTEIN"/>
    <property type="match status" value="1"/>
</dbReference>
<evidence type="ECO:0000256" key="3">
    <source>
        <dbReference type="ARBA" id="ARBA00022692"/>
    </source>
</evidence>